<dbReference type="Pfam" id="PF03100">
    <property type="entry name" value="CcmE"/>
    <property type="match status" value="1"/>
</dbReference>
<name>A0A4Y8UKI5_9GAMM</name>
<evidence type="ECO:0000256" key="16">
    <source>
        <dbReference type="SAM" id="Phobius"/>
    </source>
</evidence>
<evidence type="ECO:0000256" key="6">
    <source>
        <dbReference type="ARBA" id="ARBA00022723"/>
    </source>
</evidence>
<dbReference type="InterPro" id="IPR012340">
    <property type="entry name" value="NA-bd_OB-fold"/>
</dbReference>
<evidence type="ECO:0000256" key="15">
    <source>
        <dbReference type="SAM" id="MobiDB-lite"/>
    </source>
</evidence>
<evidence type="ECO:0000313" key="17">
    <source>
        <dbReference type="EMBL" id="TFH68751.1"/>
    </source>
</evidence>
<dbReference type="GO" id="GO:0020037">
    <property type="term" value="F:heme binding"/>
    <property type="evidence" value="ECO:0007669"/>
    <property type="project" value="InterPro"/>
</dbReference>
<dbReference type="HAMAP" id="MF_01959">
    <property type="entry name" value="CcmE"/>
    <property type="match status" value="1"/>
</dbReference>
<evidence type="ECO:0000256" key="9">
    <source>
        <dbReference type="ARBA" id="ARBA00022989"/>
    </source>
</evidence>
<dbReference type="NCBIfam" id="NF009731">
    <property type="entry name" value="PRK13254.1-5"/>
    <property type="match status" value="1"/>
</dbReference>
<feature type="topological domain" description="Cytoplasmic" evidence="13">
    <location>
        <begin position="1"/>
        <end position="8"/>
    </location>
</feature>
<feature type="region of interest" description="Disordered" evidence="15">
    <location>
        <begin position="126"/>
        <end position="171"/>
    </location>
</feature>
<evidence type="ECO:0000256" key="8">
    <source>
        <dbReference type="ARBA" id="ARBA00022968"/>
    </source>
</evidence>
<evidence type="ECO:0000256" key="3">
    <source>
        <dbReference type="ARBA" id="ARBA00022519"/>
    </source>
</evidence>
<dbReference type="GO" id="GO:0017004">
    <property type="term" value="P:cytochrome complex assembly"/>
    <property type="evidence" value="ECO:0007669"/>
    <property type="project" value="UniProtKB-KW"/>
</dbReference>
<evidence type="ECO:0000256" key="7">
    <source>
        <dbReference type="ARBA" id="ARBA00022748"/>
    </source>
</evidence>
<reference evidence="17 18" key="1">
    <citation type="submission" date="2019-03" db="EMBL/GenBank/DDBJ databases">
        <title>Draft genome of Gammaproteobacteria bacterium LSUCC0057, a member of the SAR92 clade.</title>
        <authorList>
            <person name="Lanclos V.C."/>
            <person name="Doiron C."/>
            <person name="Henson M.W."/>
            <person name="Thrash J.C."/>
        </authorList>
    </citation>
    <scope>NUCLEOTIDE SEQUENCE [LARGE SCALE GENOMIC DNA]</scope>
    <source>
        <strain evidence="17 18">LSUCC0057</strain>
    </source>
</reference>
<keyword evidence="9 13" id="KW-1133">Transmembrane helix</keyword>
<dbReference type="FunFam" id="2.40.50.140:FF:000104">
    <property type="entry name" value="Cytochrome c-type biogenesis protein CcmE"/>
    <property type="match status" value="1"/>
</dbReference>
<dbReference type="InterPro" id="IPR004329">
    <property type="entry name" value="CcmE"/>
</dbReference>
<evidence type="ECO:0000256" key="11">
    <source>
        <dbReference type="ARBA" id="ARBA00023136"/>
    </source>
</evidence>
<keyword evidence="8 13" id="KW-0735">Signal-anchor</keyword>
<dbReference type="NCBIfam" id="NF009727">
    <property type="entry name" value="PRK13254.1-1"/>
    <property type="match status" value="1"/>
</dbReference>
<dbReference type="OrthoDB" id="9793584at2"/>
<feature type="binding site" description="axial binding residue" evidence="13 14">
    <location>
        <position position="128"/>
    </location>
    <ligand>
        <name>heme</name>
        <dbReference type="ChEBI" id="CHEBI:30413"/>
    </ligand>
    <ligandPart>
        <name>Fe</name>
        <dbReference type="ChEBI" id="CHEBI:18248"/>
    </ligandPart>
</feature>
<feature type="compositionally biased region" description="Basic and acidic residues" evidence="15">
    <location>
        <begin position="138"/>
        <end position="147"/>
    </location>
</feature>
<keyword evidence="5 13" id="KW-0812">Transmembrane</keyword>
<dbReference type="EMBL" id="SPIA01000001">
    <property type="protein sequence ID" value="TFH68751.1"/>
    <property type="molecule type" value="Genomic_DNA"/>
</dbReference>
<keyword evidence="11 13" id="KW-0472">Membrane</keyword>
<evidence type="ECO:0000256" key="10">
    <source>
        <dbReference type="ARBA" id="ARBA00023004"/>
    </source>
</evidence>
<dbReference type="PANTHER" id="PTHR34128:SF2">
    <property type="entry name" value="CYTOCHROME C-TYPE BIOGENESIS PROTEIN CCME HOMOLOG, MITOCHONDRIAL"/>
    <property type="match status" value="1"/>
</dbReference>
<evidence type="ECO:0000256" key="12">
    <source>
        <dbReference type="ARBA" id="ARBA00056663"/>
    </source>
</evidence>
<dbReference type="GO" id="GO:0017003">
    <property type="term" value="P:protein-heme linkage"/>
    <property type="evidence" value="ECO:0007669"/>
    <property type="project" value="UniProtKB-UniRule"/>
</dbReference>
<dbReference type="InterPro" id="IPR036127">
    <property type="entry name" value="CcmE-like_sf"/>
</dbReference>
<dbReference type="AlphaFoldDB" id="A0A4Y8UKI5"/>
<protein>
    <recommendedName>
        <fullName evidence="13">Cytochrome c-type biogenesis protein CcmE</fullName>
    </recommendedName>
    <alternativeName>
        <fullName evidence="13">Cytochrome c maturation protein E</fullName>
    </alternativeName>
    <alternativeName>
        <fullName evidence="13">Heme chaperone CcmE</fullName>
    </alternativeName>
</protein>
<accession>A0A4Y8UKI5</accession>
<evidence type="ECO:0000256" key="4">
    <source>
        <dbReference type="ARBA" id="ARBA00022617"/>
    </source>
</evidence>
<evidence type="ECO:0000313" key="18">
    <source>
        <dbReference type="Proteomes" id="UP000298133"/>
    </source>
</evidence>
<comment type="subcellular location">
    <subcellularLocation>
        <location evidence="1">Cell inner membrane</location>
    </subcellularLocation>
    <subcellularLocation>
        <location evidence="13">Cell membrane</location>
        <topology evidence="13">Single-pass type II membrane protein</topology>
    </subcellularLocation>
</comment>
<evidence type="ECO:0000256" key="1">
    <source>
        <dbReference type="ARBA" id="ARBA00004533"/>
    </source>
</evidence>
<comment type="function">
    <text evidence="12 13">Heme chaperone required for the biogenesis of c-type cytochromes. Transiently binds heme delivered by CcmC and transfers the heme to apo-cytochromes in a process facilitated by CcmF and CcmH.</text>
</comment>
<gene>
    <name evidence="13 17" type="primary">ccmE</name>
    <name evidence="13" type="synonym">cycJ</name>
    <name evidence="17" type="ORF">E3W66_02010</name>
</gene>
<proteinExistence type="inferred from homology"/>
<keyword evidence="2 13" id="KW-1003">Cell membrane</keyword>
<dbReference type="GO" id="GO:0005886">
    <property type="term" value="C:plasma membrane"/>
    <property type="evidence" value="ECO:0007669"/>
    <property type="project" value="UniProtKB-SubCell"/>
</dbReference>
<sequence length="171" mass="18867">MHPLRKQRLKWVLLIVVASSIAVGLFTFALRENINLFYTPIQIVDGEAPTDVRLRAGGMVVKGSIERADDSLFVAFRVTDGAESVRIEYTGILPDLFAEGEAIVATGVLDQNRVLQASEVLAKHDETYMPPEVAEAMEQGHQRREAQKGSGAESPSGYSKGYPSEEKNYDR</sequence>
<comment type="caution">
    <text evidence="17">The sequence shown here is derived from an EMBL/GenBank/DDBJ whole genome shotgun (WGS) entry which is preliminary data.</text>
</comment>
<keyword evidence="10 13" id="KW-0408">Iron</keyword>
<evidence type="ECO:0000256" key="2">
    <source>
        <dbReference type="ARBA" id="ARBA00022475"/>
    </source>
</evidence>
<evidence type="ECO:0000256" key="5">
    <source>
        <dbReference type="ARBA" id="ARBA00022692"/>
    </source>
</evidence>
<dbReference type="Proteomes" id="UP000298133">
    <property type="component" value="Unassembled WGS sequence"/>
</dbReference>
<organism evidence="17 18">
    <name type="scientific">Gammaproteobacteria bacterium LSUCC0057</name>
    <dbReference type="NCBI Taxonomy" id="2559237"/>
    <lineage>
        <taxon>Bacteria</taxon>
        <taxon>Pseudomonadati</taxon>
        <taxon>Pseudomonadota</taxon>
        <taxon>Gammaproteobacteria</taxon>
        <taxon>Cellvibrionales</taxon>
        <taxon>Porticoccaceae</taxon>
        <taxon>SAR92 clade</taxon>
    </lineage>
</organism>
<dbReference type="SUPFAM" id="SSF82093">
    <property type="entry name" value="Heme chaperone CcmE"/>
    <property type="match status" value="1"/>
</dbReference>
<keyword evidence="4 13" id="KW-0349">Heme</keyword>
<feature type="binding site" description="covalent" evidence="13 14">
    <location>
        <position position="124"/>
    </location>
    <ligand>
        <name>heme</name>
        <dbReference type="ChEBI" id="CHEBI:30413"/>
    </ligand>
</feature>
<dbReference type="Gene3D" id="2.40.50.140">
    <property type="entry name" value="Nucleic acid-binding proteins"/>
    <property type="match status" value="1"/>
</dbReference>
<evidence type="ECO:0000256" key="13">
    <source>
        <dbReference type="HAMAP-Rule" id="MF_01959"/>
    </source>
</evidence>
<feature type="transmembrane region" description="Helical" evidence="16">
    <location>
        <begin position="12"/>
        <end position="30"/>
    </location>
</feature>
<feature type="topological domain" description="Extracellular" evidence="13">
    <location>
        <begin position="30"/>
        <end position="171"/>
    </location>
</feature>
<keyword evidence="6 13" id="KW-0479">Metal-binding</keyword>
<keyword evidence="7 13" id="KW-0201">Cytochrome c-type biogenesis</keyword>
<keyword evidence="3" id="KW-0997">Cell inner membrane</keyword>
<comment type="similarity">
    <text evidence="13">Belongs to the CcmE/CycJ family.</text>
</comment>
<evidence type="ECO:0000256" key="14">
    <source>
        <dbReference type="PIRSR" id="PIRSR604329-50"/>
    </source>
</evidence>
<dbReference type="GO" id="GO:0046872">
    <property type="term" value="F:metal ion binding"/>
    <property type="evidence" value="ECO:0007669"/>
    <property type="project" value="UniProtKB-KW"/>
</dbReference>
<dbReference type="NCBIfam" id="NF009729">
    <property type="entry name" value="PRK13254.1-3"/>
    <property type="match status" value="1"/>
</dbReference>
<keyword evidence="18" id="KW-1185">Reference proteome</keyword>
<dbReference type="PANTHER" id="PTHR34128">
    <property type="entry name" value="CYTOCHROME C-TYPE BIOGENESIS PROTEIN CCME HOMOLOG, MITOCHONDRIAL"/>
    <property type="match status" value="1"/>
</dbReference>